<dbReference type="EMBL" id="SOQZ01000003">
    <property type="protein sequence ID" value="TDY11850.1"/>
    <property type="molecule type" value="Genomic_DNA"/>
</dbReference>
<evidence type="ECO:0000256" key="2">
    <source>
        <dbReference type="ARBA" id="ARBA00004442"/>
    </source>
</evidence>
<dbReference type="Gene3D" id="2.160.20.10">
    <property type="entry name" value="Single-stranded right-handed beta-helix, Pectin lyase-like"/>
    <property type="match status" value="4"/>
</dbReference>
<evidence type="ECO:0000259" key="9">
    <source>
        <dbReference type="Pfam" id="PF13229"/>
    </source>
</evidence>
<dbReference type="InterPro" id="IPR026444">
    <property type="entry name" value="Secre_tail"/>
</dbReference>
<dbReference type="InterPro" id="IPR006626">
    <property type="entry name" value="PbH1"/>
</dbReference>
<accession>A0ABY2G4V4</accession>
<dbReference type="RefSeq" id="WP_134199734.1">
    <property type="nucleotide sequence ID" value="NZ_SOQZ01000003.1"/>
</dbReference>
<dbReference type="InterPro" id="IPR039448">
    <property type="entry name" value="Beta_helix"/>
</dbReference>
<evidence type="ECO:0000256" key="5">
    <source>
        <dbReference type="ARBA" id="ARBA00022729"/>
    </source>
</evidence>
<evidence type="ECO:0000256" key="4">
    <source>
        <dbReference type="ARBA" id="ARBA00022525"/>
    </source>
</evidence>
<keyword evidence="6" id="KW-0472">Membrane</keyword>
<evidence type="ECO:0000256" key="1">
    <source>
        <dbReference type="ARBA" id="ARBA00004196"/>
    </source>
</evidence>
<dbReference type="PANTHER" id="PTHR11319:SF35">
    <property type="entry name" value="OUTER MEMBRANE PROTEIN PMPC-RELATED"/>
    <property type="match status" value="1"/>
</dbReference>
<dbReference type="InterPro" id="IPR011050">
    <property type="entry name" value="Pectin_lyase_fold/virulence"/>
</dbReference>
<evidence type="ECO:0000313" key="11">
    <source>
        <dbReference type="EMBL" id="TDY11850.1"/>
    </source>
</evidence>
<dbReference type="NCBIfam" id="TIGR01376">
    <property type="entry name" value="POMP_repeat"/>
    <property type="match status" value="1"/>
</dbReference>
<comment type="subcellular location">
    <subcellularLocation>
        <location evidence="1">Cell envelope</location>
    </subcellularLocation>
    <subcellularLocation>
        <location evidence="2">Cell outer membrane</location>
    </subcellularLocation>
    <subcellularLocation>
        <location evidence="3">Secreted</location>
    </subcellularLocation>
</comment>
<dbReference type="NCBIfam" id="TIGR04183">
    <property type="entry name" value="Por_Secre_tail"/>
    <property type="match status" value="1"/>
</dbReference>
<feature type="domain" description="Right handed beta helix" evidence="9">
    <location>
        <begin position="253"/>
        <end position="420"/>
    </location>
</feature>
<dbReference type="PANTHER" id="PTHR11319">
    <property type="entry name" value="G PROTEIN-COUPLED RECEPTOR-RELATED"/>
    <property type="match status" value="1"/>
</dbReference>
<dbReference type="InterPro" id="IPR012334">
    <property type="entry name" value="Pectin_lyas_fold"/>
</dbReference>
<evidence type="ECO:0000256" key="8">
    <source>
        <dbReference type="SAM" id="SignalP"/>
    </source>
</evidence>
<keyword evidence="4" id="KW-0964">Secreted</keyword>
<dbReference type="SUPFAM" id="SSF51126">
    <property type="entry name" value="Pectin lyase-like"/>
    <property type="match status" value="5"/>
</dbReference>
<dbReference type="Pfam" id="PF18962">
    <property type="entry name" value="Por_Secre_tail"/>
    <property type="match status" value="1"/>
</dbReference>
<feature type="chain" id="PRO_5045503208" evidence="8">
    <location>
        <begin position="19"/>
        <end position="1726"/>
    </location>
</feature>
<dbReference type="NCBIfam" id="NF041518">
    <property type="entry name" value="choice_anch_Q"/>
    <property type="match status" value="3"/>
</dbReference>
<evidence type="ECO:0000313" key="12">
    <source>
        <dbReference type="Proteomes" id="UP000294930"/>
    </source>
</evidence>
<dbReference type="Proteomes" id="UP000294930">
    <property type="component" value="Unassembled WGS sequence"/>
</dbReference>
<evidence type="ECO:0000256" key="7">
    <source>
        <dbReference type="ARBA" id="ARBA00023237"/>
    </source>
</evidence>
<comment type="caution">
    <text evidence="11">The sequence shown here is derived from an EMBL/GenBank/DDBJ whole genome shotgun (WGS) entry which is preliminary data.</text>
</comment>
<feature type="domain" description="Secretion system C-terminal sorting" evidence="10">
    <location>
        <begin position="1657"/>
        <end position="1724"/>
    </location>
</feature>
<keyword evidence="7" id="KW-0998">Cell outer membrane</keyword>
<name>A0ABY2G4V4_9FLAO</name>
<dbReference type="Pfam" id="PF13229">
    <property type="entry name" value="Beta_helix"/>
    <property type="match status" value="1"/>
</dbReference>
<organism evidence="11 12">
    <name type="scientific">Meridianimaribacter flavus</name>
    <dbReference type="NCBI Taxonomy" id="571115"/>
    <lineage>
        <taxon>Bacteria</taxon>
        <taxon>Pseudomonadati</taxon>
        <taxon>Bacteroidota</taxon>
        <taxon>Flavobacteriia</taxon>
        <taxon>Flavobacteriales</taxon>
        <taxon>Flavobacteriaceae</taxon>
        <taxon>Meridianimaribacter</taxon>
    </lineage>
</organism>
<evidence type="ECO:0000256" key="3">
    <source>
        <dbReference type="ARBA" id="ARBA00004613"/>
    </source>
</evidence>
<evidence type="ECO:0000256" key="6">
    <source>
        <dbReference type="ARBA" id="ARBA00023136"/>
    </source>
</evidence>
<gene>
    <name evidence="11" type="ORF">A8975_1690</name>
</gene>
<keyword evidence="5 8" id="KW-0732">Signal</keyword>
<sequence length="1726" mass="182955">MKKLLQLLFLLFSLTPIAQNTIYVNVNVSGGNNDGTSWANAYQHLTDALNAASSYDEIHVAQGNYYPDLGASQTDNDRSSYFLLNKNYITLLGGYNASNNSRNLELYPTILNGDIQQNNNDQNFVYTIFRTSGDYNVIDGFTITNSNADNSGGYGSNEGGGMFARGANATVISNCKFINNKAINTTSYNAKGGAIYIVEIEPGSLIIRDCTFETNMANEGGAIYNNTLNWDYGGPIIDNCTFSSNTASRGGAFYMGTTEGTVIKNSIFDGNSSGSGGGAIYTSGSSSLPPVIENCSFTNNSHTANNGISGSAIYFNGTDATISKSTFSGNSSVHSLGSVINPYGNILIDKCQFSNNSIPYIINLNDNKTLTITNTLFNDNASIALSNGNGIINISNSSFSNNSTALRLNATNGNTLYNSIIWNNTTNIQSFNGIADTNIIQGGYSNGTNILDSNPLFEDVPNQDYRLQNTSPAIGAGNNSYNNSLRDLDNNLRLNGSNIDLGPYENGSSECPTFNNNVIYVNANNTSTYQDGSSWAYAFSSLQNALDMYNSSCGITLQEVWVAQGTYYPDDGNNQIAGNRDESFHLPEDIIILGGFSGTETNSNQRDWENNITVLSGDINTPNQINDNSYNIIKTTNVGNNMLLDGFTIEKGNAVKIETYGQRGGAWLNRTTSGSDTSTPTVKNCIFKNNQSLTSAGALFLDGVTGSTVGINLEYCTFKDNISTGTSSGNNGSGGAITINTFSGEATLNVNIKNCIFNDNSANLNGGAIWSRQNANDDGVVNITNSLFYGNIGTGGGISILDNGVTTYNIVNCTLTENDGDSEAGAGIRVWNGTTATVNIHNSILWDNTRSNDPDNTQLNTQIYASNSNTTHCIIKNIYSNTNSNSSNDPLFIDALNKNFRVSETSSAIDSGLSTHNNSTFDLDGNERIIGSNIDRGAYEFDSCIGSPNVLYVNANATGANDGSNWSNAFTSLQDAINNAICANEIWVASGTYKPGLLETDSFIIPNNITVLGGFNGTEITASERNWSENLTILSGDLNNDNTSNSGDSHTIITLNENNVTLDGFIIENGYADDDSDNSQVAIGRAGAGIYIRNAENININNCIFKNNTAYGNGINNGVGGAIINFGNSSTTTTISNSLFFDNIATAGGGAISAESGSLVTINCTIANNIATHGGGIHIFAGNVTATNSIFTNNSGSNGNINNGGANSPIVSHCLFFNITSGNNGSIPPNVNDGGNNIENADPIYVDGYKLTDSSPAIDAGDNNFIDLTEDLDGNPRIYNSTVDLGAYEFFIACENSIMVTSTADSGLGSLRHVIENACDGTTISFDPALNGSSIILTSGEIFIDKPLTFFGNGIENTIISSNNNSRIFNIQSLGTIIDGIHFQNGNVPTTGGLEQTSGGAIYASEANMIISNCKFTSNTASIGGAIAFHGVQPQSGEVLADITMSELVIFNTTFQNNSAATGGALETRYANTTIENALFSGNKAISQGGGMYLFTSTTTVTNITVSGNYADNYNGGVFAYVPTSGNIGESFTMTNSVVSGNDAGFAFPNMGQCTSCDISYSLNGDFNNTGVGNLMMTTNPAFVNPILANTAPNLNGDYALTTSSPLVNAGTNATIPDINLDLAGNPRLFDGTIDIGAYELQSTLTISDVSTIDFKIYPNPVSNILNIKTENQQFDYSIYNVQGQEVLKSNSVKTSIIDVTSLPTGIYILKLASNNKTESFKIIKQ</sequence>
<feature type="signal peptide" evidence="8">
    <location>
        <begin position="1"/>
        <end position="18"/>
    </location>
</feature>
<protein>
    <submittedName>
        <fullName evidence="11">Secreted protein (Por secretion system target)</fullName>
    </submittedName>
</protein>
<proteinExistence type="predicted"/>
<keyword evidence="12" id="KW-1185">Reference proteome</keyword>
<evidence type="ECO:0000259" key="10">
    <source>
        <dbReference type="Pfam" id="PF18962"/>
    </source>
</evidence>
<dbReference type="SMART" id="SM00710">
    <property type="entry name" value="PbH1"/>
    <property type="match status" value="24"/>
</dbReference>
<dbReference type="InterPro" id="IPR059226">
    <property type="entry name" value="Choice_anch_Q_dom"/>
</dbReference>
<dbReference type="InterPro" id="IPR003368">
    <property type="entry name" value="POMP_repeat"/>
</dbReference>
<reference evidence="11 12" key="1">
    <citation type="submission" date="2019-03" db="EMBL/GenBank/DDBJ databases">
        <title>Genomic Encyclopedia of Type Strains, Phase III (KMG-III): the genomes of soil and plant-associated and newly described type strains.</title>
        <authorList>
            <person name="Whitman W."/>
        </authorList>
    </citation>
    <scope>NUCLEOTIDE SEQUENCE [LARGE SCALE GENOMIC DNA]</scope>
    <source>
        <strain evidence="11 12">CGMCC 1.10957</strain>
    </source>
</reference>